<reference evidence="8 9" key="1">
    <citation type="submission" date="2023-08" db="EMBL/GenBank/DDBJ databases">
        <title>Black Yeasts Isolated from many extreme environments.</title>
        <authorList>
            <person name="Coleine C."/>
            <person name="Stajich J.E."/>
            <person name="Selbmann L."/>
        </authorList>
    </citation>
    <scope>NUCLEOTIDE SEQUENCE [LARGE SCALE GENOMIC DNA]</scope>
    <source>
        <strain evidence="8 9">CCFEE 5935</strain>
    </source>
</reference>
<keyword evidence="2 6" id="KW-0812">Transmembrane</keyword>
<feature type="transmembrane region" description="Helical" evidence="6">
    <location>
        <begin position="216"/>
        <end position="238"/>
    </location>
</feature>
<evidence type="ECO:0000259" key="7">
    <source>
        <dbReference type="PROSITE" id="PS50850"/>
    </source>
</evidence>
<feature type="transmembrane region" description="Helical" evidence="6">
    <location>
        <begin position="402"/>
        <end position="422"/>
    </location>
</feature>
<feature type="transmembrane region" description="Helical" evidence="6">
    <location>
        <begin position="330"/>
        <end position="353"/>
    </location>
</feature>
<evidence type="ECO:0000256" key="2">
    <source>
        <dbReference type="ARBA" id="ARBA00022692"/>
    </source>
</evidence>
<organism evidence="8 9">
    <name type="scientific">Saxophila tyrrhenica</name>
    <dbReference type="NCBI Taxonomy" id="1690608"/>
    <lineage>
        <taxon>Eukaryota</taxon>
        <taxon>Fungi</taxon>
        <taxon>Dikarya</taxon>
        <taxon>Ascomycota</taxon>
        <taxon>Pezizomycotina</taxon>
        <taxon>Dothideomycetes</taxon>
        <taxon>Dothideomycetidae</taxon>
        <taxon>Mycosphaerellales</taxon>
        <taxon>Extremaceae</taxon>
        <taxon>Saxophila</taxon>
    </lineage>
</organism>
<keyword evidence="4 6" id="KW-0472">Membrane</keyword>
<dbReference type="PANTHER" id="PTHR23507">
    <property type="entry name" value="ZGC:174356"/>
    <property type="match status" value="1"/>
</dbReference>
<feature type="transmembrane region" description="Helical" evidence="6">
    <location>
        <begin position="496"/>
        <end position="516"/>
    </location>
</feature>
<dbReference type="Pfam" id="PF07690">
    <property type="entry name" value="MFS_1"/>
    <property type="match status" value="1"/>
</dbReference>
<dbReference type="RefSeq" id="XP_064664016.1">
    <property type="nucleotide sequence ID" value="XM_064797782.1"/>
</dbReference>
<evidence type="ECO:0000313" key="9">
    <source>
        <dbReference type="Proteomes" id="UP001337655"/>
    </source>
</evidence>
<feature type="domain" description="Major facilitator superfamily (MFS) profile" evidence="7">
    <location>
        <begin position="44"/>
        <end position="519"/>
    </location>
</feature>
<protein>
    <recommendedName>
        <fullName evidence="7">Major facilitator superfamily (MFS) profile domain-containing protein</fullName>
    </recommendedName>
</protein>
<evidence type="ECO:0000256" key="5">
    <source>
        <dbReference type="SAM" id="MobiDB-lite"/>
    </source>
</evidence>
<evidence type="ECO:0000313" key="8">
    <source>
        <dbReference type="EMBL" id="KAK5175378.1"/>
    </source>
</evidence>
<feature type="transmembrane region" description="Helical" evidence="6">
    <location>
        <begin position="428"/>
        <end position="449"/>
    </location>
</feature>
<accession>A0AAV9PSP0</accession>
<dbReference type="PROSITE" id="PS50850">
    <property type="entry name" value="MFS"/>
    <property type="match status" value="1"/>
</dbReference>
<keyword evidence="3 6" id="KW-1133">Transmembrane helix</keyword>
<name>A0AAV9PSP0_9PEZI</name>
<feature type="transmembrane region" description="Helical" evidence="6">
    <location>
        <begin position="184"/>
        <end position="204"/>
    </location>
</feature>
<feature type="transmembrane region" description="Helical" evidence="6">
    <location>
        <begin position="365"/>
        <end position="390"/>
    </location>
</feature>
<dbReference type="GO" id="GO:0016020">
    <property type="term" value="C:membrane"/>
    <property type="evidence" value="ECO:0007669"/>
    <property type="project" value="UniProtKB-SubCell"/>
</dbReference>
<comment type="caution">
    <text evidence="8">The sequence shown here is derived from an EMBL/GenBank/DDBJ whole genome shotgun (WGS) entry which is preliminary data.</text>
</comment>
<dbReference type="InterPro" id="IPR020846">
    <property type="entry name" value="MFS_dom"/>
</dbReference>
<dbReference type="InterPro" id="IPR011701">
    <property type="entry name" value="MFS"/>
</dbReference>
<feature type="transmembrane region" description="Helical" evidence="6">
    <location>
        <begin position="461"/>
        <end position="484"/>
    </location>
</feature>
<feature type="transmembrane region" description="Helical" evidence="6">
    <location>
        <begin position="150"/>
        <end position="172"/>
    </location>
</feature>
<dbReference type="GO" id="GO:0022857">
    <property type="term" value="F:transmembrane transporter activity"/>
    <property type="evidence" value="ECO:0007669"/>
    <property type="project" value="InterPro"/>
</dbReference>
<evidence type="ECO:0000256" key="4">
    <source>
        <dbReference type="ARBA" id="ARBA00023136"/>
    </source>
</evidence>
<feature type="compositionally biased region" description="Basic and acidic residues" evidence="5">
    <location>
        <begin position="1"/>
        <end position="11"/>
    </location>
</feature>
<dbReference type="EMBL" id="JAVRRT010000001">
    <property type="protein sequence ID" value="KAK5175378.1"/>
    <property type="molecule type" value="Genomic_DNA"/>
</dbReference>
<dbReference type="GeneID" id="89921867"/>
<dbReference type="SUPFAM" id="SSF103473">
    <property type="entry name" value="MFS general substrate transporter"/>
    <property type="match status" value="1"/>
</dbReference>
<evidence type="ECO:0000256" key="6">
    <source>
        <dbReference type="SAM" id="Phobius"/>
    </source>
</evidence>
<dbReference type="InterPro" id="IPR005829">
    <property type="entry name" value="Sugar_transporter_CS"/>
</dbReference>
<evidence type="ECO:0000256" key="1">
    <source>
        <dbReference type="ARBA" id="ARBA00004141"/>
    </source>
</evidence>
<gene>
    <name evidence="8" type="ORF">LTR77_000517</name>
</gene>
<dbReference type="AlphaFoldDB" id="A0AAV9PSP0"/>
<evidence type="ECO:0000256" key="3">
    <source>
        <dbReference type="ARBA" id="ARBA00022989"/>
    </source>
</evidence>
<dbReference type="Gene3D" id="1.20.1250.20">
    <property type="entry name" value="MFS general substrate transporter like domains"/>
    <property type="match status" value="1"/>
</dbReference>
<comment type="subcellular location">
    <subcellularLocation>
        <location evidence="1">Membrane</location>
        <topology evidence="1">Multi-pass membrane protein</topology>
    </subcellularLocation>
</comment>
<dbReference type="Proteomes" id="UP001337655">
    <property type="component" value="Unassembled WGS sequence"/>
</dbReference>
<keyword evidence="9" id="KW-1185">Reference proteome</keyword>
<dbReference type="PANTHER" id="PTHR23507:SF1">
    <property type="entry name" value="FI18259P1-RELATED"/>
    <property type="match status" value="1"/>
</dbReference>
<feature type="transmembrane region" description="Helical" evidence="6">
    <location>
        <begin position="244"/>
        <end position="263"/>
    </location>
</feature>
<sequence>MRESPARRENTSEDVPLLAQPEDDAYSRPQSPLQPKAWQNTQTITHIFMLVILLNSLGDSLLQSPQTRILESVECYLYYEQSDPSKLLLDRSHVGPGAIGGVDEMFCKVGEVQSRLVTLRGWQIFLDCIPSLLFAIPLGWAADRYGRKPFVLAGLGALMLKSAWIQLVTWFWQVFDIRMTWVSALFGSLGGGGAVTLALAFVMFSDITPEAKRSAVFLRAGAFGIVAGLVMPPLAAWLMRYNPWIPAIAGTCLQGLAVTLFSLTPETLNFGARASSIDAARSSTFESFPPPEPDAPLSFQSQSATTTADRCLKQFRTSTAFLLEDWRVPVLIAPFLGHDFLGVCASLVIQYLSARYDITFSDATLVAMIYSATVAVLLFFIIPFVSNTLVNRLHLSVMKKDLYLLRASQILLGAGWCMFSFAPNLASVALSLVLASLGQGAPLLLRSFITSLLPKDQIATAYSFISIVDTLGTMVGAPLLAGLLKRGFSLGGGLVGLPFLATGLVIGGFAVVLFAVRIKKGEDRKDTAAEDER</sequence>
<feature type="region of interest" description="Disordered" evidence="5">
    <location>
        <begin position="1"/>
        <end position="34"/>
    </location>
</feature>
<dbReference type="InterPro" id="IPR036259">
    <property type="entry name" value="MFS_trans_sf"/>
</dbReference>
<proteinExistence type="predicted"/>
<dbReference type="PROSITE" id="PS00216">
    <property type="entry name" value="SUGAR_TRANSPORT_1"/>
    <property type="match status" value="1"/>
</dbReference>